<organism evidence="11 12">
    <name type="scientific">Alteribacillus iranensis</name>
    <dbReference type="NCBI Taxonomy" id="930128"/>
    <lineage>
        <taxon>Bacteria</taxon>
        <taxon>Bacillati</taxon>
        <taxon>Bacillota</taxon>
        <taxon>Bacilli</taxon>
        <taxon>Bacillales</taxon>
        <taxon>Bacillaceae</taxon>
        <taxon>Alteribacillus</taxon>
    </lineage>
</organism>
<dbReference type="RefSeq" id="WP_091656108.1">
    <property type="nucleotide sequence ID" value="NZ_FONT01000001.1"/>
</dbReference>
<dbReference type="NCBIfam" id="TIGR00539">
    <property type="entry name" value="hemN_rel"/>
    <property type="match status" value="1"/>
</dbReference>
<evidence type="ECO:0000256" key="2">
    <source>
        <dbReference type="ARBA" id="ARBA00017228"/>
    </source>
</evidence>
<proteinExistence type="inferred from homology"/>
<keyword evidence="9" id="KW-0004">4Fe-4S</keyword>
<dbReference type="SFLD" id="SFLDG01065">
    <property type="entry name" value="anaerobic_coproporphyrinogen-I"/>
    <property type="match status" value="1"/>
</dbReference>
<dbReference type="SFLD" id="SFLDS00029">
    <property type="entry name" value="Radical_SAM"/>
    <property type="match status" value="1"/>
</dbReference>
<keyword evidence="12" id="KW-1185">Reference proteome</keyword>
<keyword evidence="5 9" id="KW-0479">Metal-binding</keyword>
<reference evidence="11 12" key="1">
    <citation type="submission" date="2016-10" db="EMBL/GenBank/DDBJ databases">
        <authorList>
            <person name="de Groot N.N."/>
        </authorList>
    </citation>
    <scope>NUCLEOTIDE SEQUENCE [LARGE SCALE GENOMIC DNA]</scope>
    <source>
        <strain evidence="11 12">DSM 23995</strain>
    </source>
</reference>
<dbReference type="EMBL" id="FONT01000001">
    <property type="protein sequence ID" value="SFE28652.1"/>
    <property type="molecule type" value="Genomic_DNA"/>
</dbReference>
<comment type="similarity">
    <text evidence="1">Belongs to the anaerobic coproporphyrinogen-III oxidase family. HemW subfamily.</text>
</comment>
<dbReference type="Gene3D" id="3.20.20.70">
    <property type="entry name" value="Aldolase class I"/>
    <property type="match status" value="1"/>
</dbReference>
<evidence type="ECO:0000256" key="4">
    <source>
        <dbReference type="ARBA" id="ARBA00022691"/>
    </source>
</evidence>
<evidence type="ECO:0000256" key="8">
    <source>
        <dbReference type="ARBA" id="ARBA00023186"/>
    </source>
</evidence>
<dbReference type="PANTHER" id="PTHR13932:SF5">
    <property type="entry name" value="RADICAL S-ADENOSYL METHIONINE DOMAIN-CONTAINING PROTEIN 1, MITOCHONDRIAL"/>
    <property type="match status" value="1"/>
</dbReference>
<comment type="function">
    <text evidence="9">Probably acts as a heme chaperone, transferring heme to an unknown acceptor. Binds one molecule of heme per monomer, possibly covalently. Binds 1 [4Fe-4S] cluster. The cluster is coordinated with 3 cysteines and an exchangeable S-adenosyl-L-methionine.</text>
</comment>
<dbReference type="InterPro" id="IPR004559">
    <property type="entry name" value="HemW-like"/>
</dbReference>
<dbReference type="SUPFAM" id="SSF102114">
    <property type="entry name" value="Radical SAM enzymes"/>
    <property type="match status" value="1"/>
</dbReference>
<dbReference type="InterPro" id="IPR058240">
    <property type="entry name" value="rSAM_sf"/>
</dbReference>
<dbReference type="CDD" id="cd01335">
    <property type="entry name" value="Radical_SAM"/>
    <property type="match status" value="1"/>
</dbReference>
<protein>
    <recommendedName>
        <fullName evidence="2 9">Heme chaperone HemW</fullName>
    </recommendedName>
</protein>
<accession>A0A1I1ZAR2</accession>
<dbReference type="GO" id="GO:0004109">
    <property type="term" value="F:coproporphyrinogen oxidase activity"/>
    <property type="evidence" value="ECO:0007669"/>
    <property type="project" value="InterPro"/>
</dbReference>
<dbReference type="OrthoDB" id="9808022at2"/>
<evidence type="ECO:0000313" key="11">
    <source>
        <dbReference type="EMBL" id="SFE28652.1"/>
    </source>
</evidence>
<dbReference type="PROSITE" id="PS51918">
    <property type="entry name" value="RADICAL_SAM"/>
    <property type="match status" value="1"/>
</dbReference>
<evidence type="ECO:0000256" key="5">
    <source>
        <dbReference type="ARBA" id="ARBA00022723"/>
    </source>
</evidence>
<dbReference type="SMART" id="SM00729">
    <property type="entry name" value="Elp3"/>
    <property type="match status" value="1"/>
</dbReference>
<dbReference type="InterPro" id="IPR013785">
    <property type="entry name" value="Aldolase_TIM"/>
</dbReference>
<dbReference type="InterPro" id="IPR034505">
    <property type="entry name" value="Coproporphyrinogen-III_oxidase"/>
</dbReference>
<dbReference type="Proteomes" id="UP000199516">
    <property type="component" value="Unassembled WGS sequence"/>
</dbReference>
<dbReference type="SFLD" id="SFLDF00562">
    <property type="entry name" value="HemN-like__clustered_with_heat"/>
    <property type="match status" value="1"/>
</dbReference>
<dbReference type="InterPro" id="IPR010723">
    <property type="entry name" value="HemN_C"/>
</dbReference>
<keyword evidence="7 9" id="KW-0411">Iron-sulfur</keyword>
<dbReference type="STRING" id="930128.SAMN05192532_101128"/>
<dbReference type="GO" id="GO:0046872">
    <property type="term" value="F:metal ion binding"/>
    <property type="evidence" value="ECO:0007669"/>
    <property type="project" value="UniProtKB-UniRule"/>
</dbReference>
<keyword evidence="9" id="KW-0963">Cytoplasm</keyword>
<dbReference type="PANTHER" id="PTHR13932">
    <property type="entry name" value="COPROPORPHYRINIGEN III OXIDASE"/>
    <property type="match status" value="1"/>
</dbReference>
<dbReference type="SFLD" id="SFLDG01082">
    <property type="entry name" value="B12-binding_domain_containing"/>
    <property type="match status" value="1"/>
</dbReference>
<evidence type="ECO:0000256" key="9">
    <source>
        <dbReference type="RuleBase" id="RU364116"/>
    </source>
</evidence>
<evidence type="ECO:0000256" key="1">
    <source>
        <dbReference type="ARBA" id="ARBA00006100"/>
    </source>
</evidence>
<evidence type="ECO:0000256" key="6">
    <source>
        <dbReference type="ARBA" id="ARBA00023004"/>
    </source>
</evidence>
<keyword evidence="8 9" id="KW-0143">Chaperone</keyword>
<keyword evidence="3 9" id="KW-0349">Heme</keyword>
<evidence type="ECO:0000256" key="3">
    <source>
        <dbReference type="ARBA" id="ARBA00022617"/>
    </source>
</evidence>
<evidence type="ECO:0000313" key="12">
    <source>
        <dbReference type="Proteomes" id="UP000199516"/>
    </source>
</evidence>
<feature type="domain" description="Radical SAM core" evidence="10">
    <location>
        <begin position="1"/>
        <end position="238"/>
    </location>
</feature>
<dbReference type="GO" id="GO:0005737">
    <property type="term" value="C:cytoplasm"/>
    <property type="evidence" value="ECO:0007669"/>
    <property type="project" value="UniProtKB-SubCell"/>
</dbReference>
<comment type="subcellular location">
    <subcellularLocation>
        <location evidence="9">Cytoplasm</location>
    </subcellularLocation>
</comment>
<dbReference type="Pfam" id="PF04055">
    <property type="entry name" value="Radical_SAM"/>
    <property type="match status" value="1"/>
</dbReference>
<sequence>MTARAVYVHIPFCTHICYYCDFNKFFIKDQPVDEYIDMLNKEVDEAFKGDEDNHSSLHSIYIGGGTPTALTTAQLRRVIKNVTRHVPDVEKNGFEFTVEVNPGEADVEKLQAMRELGVNRLSIGVQSFDDHLLKKIGRAHTAGEAERTIALAKQAGFTNISIDLMFGLPDQTIQLWEQSIDKAVALDVTHVSAYSLKIEKKTMFYNWYQRGQLNLLSEDTEAEMYDLLMSKLEKAGFSAYEISNFARNGYESKHNKTYWKNEEYYGFGAGAHGYLQSVRYANVGPLPHYIDILKKQTHARKDSHTVTSQEQMEEEMFMGLRMREGVSDRVFKSKYGLSYMEVFGEAVEELTENGLLEKNKEIIYLTDKGRLLGNEVFEKFIMV</sequence>
<dbReference type="Pfam" id="PF06969">
    <property type="entry name" value="HemN_C"/>
    <property type="match status" value="1"/>
</dbReference>
<dbReference type="GO" id="GO:0006779">
    <property type="term" value="P:porphyrin-containing compound biosynthetic process"/>
    <property type="evidence" value="ECO:0007669"/>
    <property type="project" value="InterPro"/>
</dbReference>
<name>A0A1I1ZAR2_9BACI</name>
<dbReference type="InterPro" id="IPR006638">
    <property type="entry name" value="Elp3/MiaA/NifB-like_rSAM"/>
</dbReference>
<keyword evidence="6 9" id="KW-0408">Iron</keyword>
<gene>
    <name evidence="11" type="ORF">SAMN05192532_101128</name>
</gene>
<evidence type="ECO:0000256" key="7">
    <source>
        <dbReference type="ARBA" id="ARBA00023014"/>
    </source>
</evidence>
<dbReference type="InterPro" id="IPR007197">
    <property type="entry name" value="rSAM"/>
</dbReference>
<dbReference type="SFLD" id="SFLDF00288">
    <property type="entry name" value="HemN-like__clustered_with_nucl"/>
    <property type="match status" value="1"/>
</dbReference>
<evidence type="ECO:0000259" key="10">
    <source>
        <dbReference type="PROSITE" id="PS51918"/>
    </source>
</evidence>
<keyword evidence="4 9" id="KW-0949">S-adenosyl-L-methionine</keyword>
<dbReference type="GO" id="GO:0051539">
    <property type="term" value="F:4 iron, 4 sulfur cluster binding"/>
    <property type="evidence" value="ECO:0007669"/>
    <property type="project" value="UniProtKB-UniRule"/>
</dbReference>
<dbReference type="AlphaFoldDB" id="A0A1I1ZAR2"/>